<dbReference type="InterPro" id="IPR046360">
    <property type="entry name" value="T-box_DNA-bd"/>
</dbReference>
<dbReference type="GO" id="GO:0005634">
    <property type="term" value="C:nucleus"/>
    <property type="evidence" value="ECO:0007669"/>
    <property type="project" value="UniProtKB-SubCell"/>
</dbReference>
<dbReference type="PRINTS" id="PR00937">
    <property type="entry name" value="TBOX"/>
</dbReference>
<dbReference type="PANTHER" id="PTHR11267:SF198">
    <property type="entry name" value="T-BOX TRANSCRIPTION FACTOR TBX6L"/>
    <property type="match status" value="1"/>
</dbReference>
<feature type="compositionally biased region" description="Low complexity" evidence="7">
    <location>
        <begin position="410"/>
        <end position="420"/>
    </location>
</feature>
<comment type="caution">
    <text evidence="6">Lacks conserved residue(s) required for the propagation of feature annotation.</text>
</comment>
<dbReference type="GO" id="GO:0001708">
    <property type="term" value="P:cell fate specification"/>
    <property type="evidence" value="ECO:0007669"/>
    <property type="project" value="TreeGrafter"/>
</dbReference>
<dbReference type="STRING" id="8022.A0A060WF63"/>
<keyword evidence="3 6" id="KW-0238">DNA-binding</keyword>
<dbReference type="FunFam" id="2.60.40.820:FF:000007">
    <property type="entry name" value="T-box transcription factor"/>
    <property type="match status" value="1"/>
</dbReference>
<evidence type="ECO:0000256" key="5">
    <source>
        <dbReference type="ARBA" id="ARBA00023242"/>
    </source>
</evidence>
<dbReference type="PROSITE" id="PS01283">
    <property type="entry name" value="TBOX_1"/>
    <property type="match status" value="1"/>
</dbReference>
<accession>A0A060WF63</accession>
<dbReference type="SUPFAM" id="SSF49417">
    <property type="entry name" value="p53-like transcription factors"/>
    <property type="match status" value="1"/>
</dbReference>
<evidence type="ECO:0000259" key="8">
    <source>
        <dbReference type="PROSITE" id="PS50252"/>
    </source>
</evidence>
<dbReference type="Gene3D" id="2.60.40.820">
    <property type="entry name" value="Transcription factor, T-box"/>
    <property type="match status" value="1"/>
</dbReference>
<dbReference type="Pfam" id="PF00907">
    <property type="entry name" value="T-box"/>
    <property type="match status" value="1"/>
</dbReference>
<dbReference type="SMART" id="SM00425">
    <property type="entry name" value="TBOX"/>
    <property type="match status" value="1"/>
</dbReference>
<reference evidence="9" key="1">
    <citation type="journal article" date="2014" name="Nat. Commun.">
        <title>The rainbow trout genome provides novel insights into evolution after whole-genome duplication in vertebrates.</title>
        <authorList>
            <person name="Berthelot C."/>
            <person name="Brunet F."/>
            <person name="Chalopin D."/>
            <person name="Juanchich A."/>
            <person name="Bernard M."/>
            <person name="Noel B."/>
            <person name="Bento P."/>
            <person name="Da Silva C."/>
            <person name="Labadie K."/>
            <person name="Alberti A."/>
            <person name="Aury J.M."/>
            <person name="Louis A."/>
            <person name="Dehais P."/>
            <person name="Bardou P."/>
            <person name="Montfort J."/>
            <person name="Klopp C."/>
            <person name="Cabau C."/>
            <person name="Gaspin C."/>
            <person name="Thorgaard G.H."/>
            <person name="Boussaha M."/>
            <person name="Quillet E."/>
            <person name="Guyomard R."/>
            <person name="Galiana D."/>
            <person name="Bobe J."/>
            <person name="Volff J.N."/>
            <person name="Genet C."/>
            <person name="Wincker P."/>
            <person name="Jaillon O."/>
            <person name="Roest Crollius H."/>
            <person name="Guiguen Y."/>
        </authorList>
    </citation>
    <scope>NUCLEOTIDE SEQUENCE [LARGE SCALE GENOMIC DNA]</scope>
</reference>
<evidence type="ECO:0000256" key="2">
    <source>
        <dbReference type="ARBA" id="ARBA00023015"/>
    </source>
</evidence>
<evidence type="ECO:0000313" key="10">
    <source>
        <dbReference type="Proteomes" id="UP000193380"/>
    </source>
</evidence>
<keyword evidence="5 6" id="KW-0539">Nucleus</keyword>
<dbReference type="InterPro" id="IPR001699">
    <property type="entry name" value="TF_T-box"/>
</dbReference>
<dbReference type="GO" id="GO:0000981">
    <property type="term" value="F:DNA-binding transcription factor activity, RNA polymerase II-specific"/>
    <property type="evidence" value="ECO:0007669"/>
    <property type="project" value="TreeGrafter"/>
</dbReference>
<dbReference type="GO" id="GO:0045893">
    <property type="term" value="P:positive regulation of DNA-templated transcription"/>
    <property type="evidence" value="ECO:0007669"/>
    <property type="project" value="InterPro"/>
</dbReference>
<evidence type="ECO:0000256" key="6">
    <source>
        <dbReference type="PROSITE-ProRule" id="PRU00201"/>
    </source>
</evidence>
<dbReference type="AlphaFoldDB" id="A0A060WF63"/>
<proteinExistence type="predicted"/>
<feature type="region of interest" description="Disordered" evidence="7">
    <location>
        <begin position="584"/>
        <end position="603"/>
    </location>
</feature>
<dbReference type="PROSITE" id="PS50252">
    <property type="entry name" value="TBOX_3"/>
    <property type="match status" value="1"/>
</dbReference>
<protein>
    <recommendedName>
        <fullName evidence="8">T-box domain-containing protein</fullName>
    </recommendedName>
</protein>
<dbReference type="InterPro" id="IPR018186">
    <property type="entry name" value="TF_T-box_CS"/>
</dbReference>
<dbReference type="PaxDb" id="8022-A0A060WF63"/>
<evidence type="ECO:0000256" key="7">
    <source>
        <dbReference type="SAM" id="MobiDB-lite"/>
    </source>
</evidence>
<dbReference type="PANTHER" id="PTHR11267">
    <property type="entry name" value="T-BOX PROTEIN-RELATED"/>
    <property type="match status" value="1"/>
</dbReference>
<dbReference type="GO" id="GO:0009653">
    <property type="term" value="P:anatomical structure morphogenesis"/>
    <property type="evidence" value="ECO:0007669"/>
    <property type="project" value="UniProtKB-ARBA"/>
</dbReference>
<dbReference type="GO" id="GO:0000978">
    <property type="term" value="F:RNA polymerase II cis-regulatory region sequence-specific DNA binding"/>
    <property type="evidence" value="ECO:0007669"/>
    <property type="project" value="InterPro"/>
</dbReference>
<dbReference type="InterPro" id="IPR008967">
    <property type="entry name" value="p53-like_TF_DNA-bd_sf"/>
</dbReference>
<evidence type="ECO:0000256" key="1">
    <source>
        <dbReference type="ARBA" id="ARBA00004123"/>
    </source>
</evidence>
<dbReference type="PROSITE" id="PS01264">
    <property type="entry name" value="TBOX_2"/>
    <property type="match status" value="1"/>
</dbReference>
<dbReference type="EMBL" id="FR904431">
    <property type="protein sequence ID" value="CDQ63190.1"/>
    <property type="molecule type" value="Genomic_DNA"/>
</dbReference>
<evidence type="ECO:0000313" key="9">
    <source>
        <dbReference type="EMBL" id="CDQ63190.1"/>
    </source>
</evidence>
<comment type="subcellular location">
    <subcellularLocation>
        <location evidence="1 6">Nucleus</location>
    </subcellularLocation>
</comment>
<dbReference type="GO" id="GO:0000785">
    <property type="term" value="C:chromatin"/>
    <property type="evidence" value="ECO:0007669"/>
    <property type="project" value="TreeGrafter"/>
</dbReference>
<keyword evidence="2" id="KW-0805">Transcription regulation</keyword>
<feature type="region of interest" description="Disordered" evidence="7">
    <location>
        <begin position="326"/>
        <end position="434"/>
    </location>
</feature>
<sequence length="617" mass="68866">MNDANKYLLLDCKDAVRRGQSWNSSGKVGCEPELSALQVRVSLQGRELWEQFGDIGTEMLITKTGRRMFPSCRVTVTGLNPQAKYVLMMDMVSFDDDKYKWSRDRWEVSGMTESHLPNRFFIHPDSPSLGERWMQYPVSFHKLKLTNNTLNSSGLVVLHSMHKYQPRLHIVQSPDPYNPLSGGYLRFTFPEAAFIAVTAYQNSEITKLKIDNNPFAKGFRDNGLNRKRFREKECQSSEKLNERQLQMELKSSNGIADVIVSSSSSANSYGAAGSRTDDITSLSAAHNPLISAFMNWGAASAALPCGQEGWGVQDTMTHNTHTYNTLTTRHYGSPGQHNEASHTGLSNVASPLFLPHPPLGQTHHLGSVGFRRPQAQSRKPVGPHPPLHRGGPSGPAPELSHSHSHTSDHQPQQQQPQPNQAEFDYPLPLPPKVSRMHLPESALRSLEKSPSPSVSGSPWSLTDMLNRIHSREGFGINSGSPQGKLLHAQTQYERPGLELGVNKELRPPQPNPPLPDDEPEYLPLHNMMRYHQNSLIGSAGLLRDNYVDPRVPSCNIWLHTDMKIDAHVFMCIISASCMSCPKKTPLSHTQDEKLSEDSSKEKGKLYEDGGVHFYISH</sequence>
<keyword evidence="4" id="KW-0804">Transcription</keyword>
<organism evidence="9 10">
    <name type="scientific">Oncorhynchus mykiss</name>
    <name type="common">Rainbow trout</name>
    <name type="synonym">Salmo gairdneri</name>
    <dbReference type="NCBI Taxonomy" id="8022"/>
    <lineage>
        <taxon>Eukaryota</taxon>
        <taxon>Metazoa</taxon>
        <taxon>Chordata</taxon>
        <taxon>Craniata</taxon>
        <taxon>Vertebrata</taxon>
        <taxon>Euteleostomi</taxon>
        <taxon>Actinopterygii</taxon>
        <taxon>Neopterygii</taxon>
        <taxon>Teleostei</taxon>
        <taxon>Protacanthopterygii</taxon>
        <taxon>Salmoniformes</taxon>
        <taxon>Salmonidae</taxon>
        <taxon>Salmoninae</taxon>
        <taxon>Oncorhynchus</taxon>
    </lineage>
</organism>
<reference evidence="9" key="2">
    <citation type="submission" date="2014-03" db="EMBL/GenBank/DDBJ databases">
        <authorList>
            <person name="Genoscope - CEA"/>
        </authorList>
    </citation>
    <scope>NUCLEOTIDE SEQUENCE</scope>
</reference>
<feature type="domain" description="T-box" evidence="8">
    <location>
        <begin position="43"/>
        <end position="221"/>
    </location>
</feature>
<name>A0A060WF63_ONCMY</name>
<feature type="compositionally biased region" description="Basic and acidic residues" evidence="7">
    <location>
        <begin position="589"/>
        <end position="603"/>
    </location>
</feature>
<gene>
    <name evidence="9" type="ORF">GSONMT00068653001</name>
</gene>
<evidence type="ECO:0000256" key="3">
    <source>
        <dbReference type="ARBA" id="ARBA00023125"/>
    </source>
</evidence>
<dbReference type="InterPro" id="IPR036960">
    <property type="entry name" value="T-box_sf"/>
</dbReference>
<dbReference type="Proteomes" id="UP000193380">
    <property type="component" value="Unassembled WGS sequence"/>
</dbReference>
<evidence type="ECO:0000256" key="4">
    <source>
        <dbReference type="ARBA" id="ARBA00023163"/>
    </source>
</evidence>
<feature type="compositionally biased region" description="Polar residues" evidence="7">
    <location>
        <begin position="335"/>
        <end position="349"/>
    </location>
</feature>